<evidence type="ECO:0000313" key="9">
    <source>
        <dbReference type="Proteomes" id="UP000504606"/>
    </source>
</evidence>
<dbReference type="OrthoDB" id="10257492at2759"/>
<sequence length="382" mass="42635">MWAPMMLSSLAAAQGRAFVGVLRAVHGTAAQLAAPDKQLAADRRELLAFFPTLVEDVKADSLAVGIPSETEWIGKVLHYVVPRGRLFRGCSALNACRELLPPDRAALGRPLGLAFEMLQGYVVIIDDLVDAAELRRGLPAWHTLPGVGVHAVNDAFLVHTAMNKVLHRYFHTEPSYVRLFELFNEAIFYGIIAQNYECHNGCTGEGRFDAFDHAMHAAQARFKIAHYSFYSPLAAAMHLAGLSDSGRHGALWGVAQDIGMLFTVQDDYSDCYEPESLSGKTRCDIRNGKCTWLVVEAKRRANDKQRALLKENYGVDDAEKVAAVMELYAELGMEQAIQDWMRSEYSRISEVIRRQRDLPPDALHYILDAIRQPLLRVEEPLP</sequence>
<reference evidence="10 11" key="1">
    <citation type="submission" date="2025-04" db="UniProtKB">
        <authorList>
            <consortium name="RefSeq"/>
        </authorList>
    </citation>
    <scope>IDENTIFICATION</scope>
    <source>
        <tissue evidence="10 11">Whole organism</tissue>
    </source>
</reference>
<keyword evidence="9" id="KW-1185">Reference proteome</keyword>
<dbReference type="Proteomes" id="UP000504606">
    <property type="component" value="Unplaced"/>
</dbReference>
<dbReference type="GO" id="GO:0042811">
    <property type="term" value="P:pheromone biosynthetic process"/>
    <property type="evidence" value="ECO:0007669"/>
    <property type="project" value="UniProtKB-ARBA"/>
</dbReference>
<dbReference type="PANTHER" id="PTHR11525">
    <property type="entry name" value="FARNESYL-PYROPHOSPHATE SYNTHETASE"/>
    <property type="match status" value="1"/>
</dbReference>
<dbReference type="GeneID" id="113203484"/>
<evidence type="ECO:0000256" key="3">
    <source>
        <dbReference type="ARBA" id="ARBA00022723"/>
    </source>
</evidence>
<dbReference type="PROSITE" id="PS00723">
    <property type="entry name" value="POLYPRENYL_SYNTHASE_1"/>
    <property type="match status" value="1"/>
</dbReference>
<evidence type="ECO:0000256" key="6">
    <source>
        <dbReference type="ARBA" id="ARBA00034546"/>
    </source>
</evidence>
<evidence type="ECO:0000256" key="2">
    <source>
        <dbReference type="ARBA" id="ARBA00022679"/>
    </source>
</evidence>
<comment type="pathway">
    <text evidence="5">Pheromone biosynthesis.</text>
</comment>
<dbReference type="InterPro" id="IPR000092">
    <property type="entry name" value="Polyprenyl_synt"/>
</dbReference>
<dbReference type="Pfam" id="PF00348">
    <property type="entry name" value="polyprenyl_synt"/>
    <property type="match status" value="1"/>
</dbReference>
<dbReference type="GO" id="GO:0004337">
    <property type="term" value="F:(2E,6E)-farnesyl diphosphate synthase activity"/>
    <property type="evidence" value="ECO:0007669"/>
    <property type="project" value="TreeGrafter"/>
</dbReference>
<feature type="signal peptide" evidence="8">
    <location>
        <begin position="1"/>
        <end position="17"/>
    </location>
</feature>
<dbReference type="InterPro" id="IPR033749">
    <property type="entry name" value="Polyprenyl_synt_CS"/>
</dbReference>
<name>A0A9C6U2E5_FRAOC</name>
<keyword evidence="3" id="KW-0479">Metal-binding</keyword>
<dbReference type="Gene3D" id="1.10.600.10">
    <property type="entry name" value="Farnesyl Diphosphate Synthase"/>
    <property type="match status" value="1"/>
</dbReference>
<protein>
    <recommendedName>
        <fullName evidence="6">Farnesyl pyrophosphate synthase</fullName>
    </recommendedName>
</protein>
<comment type="similarity">
    <text evidence="7">Belongs to the FPP/GGPP synthase family.</text>
</comment>
<dbReference type="GO" id="GO:0005737">
    <property type="term" value="C:cytoplasm"/>
    <property type="evidence" value="ECO:0007669"/>
    <property type="project" value="TreeGrafter"/>
</dbReference>
<dbReference type="InterPro" id="IPR008949">
    <property type="entry name" value="Isoprenoid_synthase_dom_sf"/>
</dbReference>
<dbReference type="SUPFAM" id="SSF48576">
    <property type="entry name" value="Terpenoid synthases"/>
    <property type="match status" value="1"/>
</dbReference>
<dbReference type="GO" id="GO:0046872">
    <property type="term" value="F:metal ion binding"/>
    <property type="evidence" value="ECO:0007669"/>
    <property type="project" value="UniProtKB-KW"/>
</dbReference>
<dbReference type="RefSeq" id="XP_052119833.1">
    <property type="nucleotide sequence ID" value="XM_052263873.1"/>
</dbReference>
<dbReference type="GO" id="GO:0045337">
    <property type="term" value="P:farnesyl diphosphate biosynthetic process"/>
    <property type="evidence" value="ECO:0007669"/>
    <property type="project" value="TreeGrafter"/>
</dbReference>
<evidence type="ECO:0000313" key="11">
    <source>
        <dbReference type="RefSeq" id="XP_052119834.1"/>
    </source>
</evidence>
<dbReference type="RefSeq" id="XP_052119834.1">
    <property type="nucleotide sequence ID" value="XM_052263874.1"/>
</dbReference>
<evidence type="ECO:0000256" key="8">
    <source>
        <dbReference type="SAM" id="SignalP"/>
    </source>
</evidence>
<gene>
    <name evidence="10 11" type="primary">LOC113203484</name>
</gene>
<dbReference type="SFLD" id="SFLDS00005">
    <property type="entry name" value="Isoprenoid_Synthase_Type_I"/>
    <property type="match status" value="1"/>
</dbReference>
<organism evidence="9 11">
    <name type="scientific">Frankliniella occidentalis</name>
    <name type="common">Western flower thrips</name>
    <name type="synonym">Euthrips occidentalis</name>
    <dbReference type="NCBI Taxonomy" id="133901"/>
    <lineage>
        <taxon>Eukaryota</taxon>
        <taxon>Metazoa</taxon>
        <taxon>Ecdysozoa</taxon>
        <taxon>Arthropoda</taxon>
        <taxon>Hexapoda</taxon>
        <taxon>Insecta</taxon>
        <taxon>Pterygota</taxon>
        <taxon>Neoptera</taxon>
        <taxon>Paraneoptera</taxon>
        <taxon>Thysanoptera</taxon>
        <taxon>Terebrantia</taxon>
        <taxon>Thripoidea</taxon>
        <taxon>Thripidae</taxon>
        <taxon>Frankliniella</taxon>
    </lineage>
</organism>
<evidence type="ECO:0000256" key="5">
    <source>
        <dbReference type="ARBA" id="ARBA00033740"/>
    </source>
</evidence>
<evidence type="ECO:0000256" key="1">
    <source>
        <dbReference type="ARBA" id="ARBA00001946"/>
    </source>
</evidence>
<accession>A0A9C6U2E5</accession>
<evidence type="ECO:0000256" key="4">
    <source>
        <dbReference type="ARBA" id="ARBA00022842"/>
    </source>
</evidence>
<evidence type="ECO:0000313" key="10">
    <source>
        <dbReference type="RefSeq" id="XP_052119833.1"/>
    </source>
</evidence>
<keyword evidence="4" id="KW-0460">Magnesium</keyword>
<dbReference type="PANTHER" id="PTHR11525:SF0">
    <property type="entry name" value="FARNESYL PYROPHOSPHATE SYNTHASE"/>
    <property type="match status" value="1"/>
</dbReference>
<evidence type="ECO:0000256" key="7">
    <source>
        <dbReference type="RuleBase" id="RU004466"/>
    </source>
</evidence>
<keyword evidence="2 7" id="KW-0808">Transferase</keyword>
<feature type="chain" id="PRO_5044697932" description="Farnesyl pyrophosphate synthase" evidence="8">
    <location>
        <begin position="18"/>
        <end position="382"/>
    </location>
</feature>
<dbReference type="AlphaFoldDB" id="A0A9C6U2E5"/>
<dbReference type="GO" id="GO:0004161">
    <property type="term" value="F:dimethylallyltranstransferase activity"/>
    <property type="evidence" value="ECO:0007669"/>
    <property type="project" value="TreeGrafter"/>
</dbReference>
<dbReference type="CDD" id="cd00867">
    <property type="entry name" value="Trans_IPPS"/>
    <property type="match status" value="1"/>
</dbReference>
<keyword evidence="8" id="KW-0732">Signal</keyword>
<dbReference type="InterPro" id="IPR039702">
    <property type="entry name" value="FPS1-like"/>
</dbReference>
<proteinExistence type="inferred from homology"/>
<comment type="cofactor">
    <cofactor evidence="1">
        <name>Mg(2+)</name>
        <dbReference type="ChEBI" id="CHEBI:18420"/>
    </cofactor>
</comment>